<dbReference type="Pfam" id="PF08511">
    <property type="entry name" value="COQ9"/>
    <property type="match status" value="1"/>
</dbReference>
<evidence type="ECO:0000256" key="5">
    <source>
        <dbReference type="ARBA" id="ARBA00022946"/>
    </source>
</evidence>
<evidence type="ECO:0000313" key="12">
    <source>
        <dbReference type="EMBL" id="KAJ5190406.1"/>
    </source>
</evidence>
<keyword evidence="6 8" id="KW-0446">Lipid-binding</keyword>
<evidence type="ECO:0000256" key="6">
    <source>
        <dbReference type="ARBA" id="ARBA00023121"/>
    </source>
</evidence>
<protein>
    <recommendedName>
        <fullName evidence="8">Ubiquinone biosynthesis protein</fullName>
    </recommendedName>
</protein>
<gene>
    <name evidence="12" type="ORF">N7498_009391</name>
</gene>
<comment type="similarity">
    <text evidence="3 8">Belongs to the COQ9 family.</text>
</comment>
<dbReference type="InterPro" id="IPR048674">
    <property type="entry name" value="COQ9_HTH"/>
</dbReference>
<comment type="function">
    <text evidence="8">Membrane-associated protein that warps the membrane surface to access and bind aromatic isoprenes with high specificity, including ubiquinone (CoQ) isoprene intermediates and presents them directly to Coq7, therefore facilitating the Coq7-mediated hydroxylase step. Participates in the biosynthesis of coenzyme Q, also named ubiquinone, an essential lipid-soluble electron transporter for aerobic cellular respiration.</text>
</comment>
<dbReference type="FunFam" id="1.10.357.10:FF:000004">
    <property type="entry name" value="Ubiquinone biosynthesis protein COQ9, mitochondrial"/>
    <property type="match status" value="1"/>
</dbReference>
<feature type="domain" description="COQ9 C-terminal" evidence="10">
    <location>
        <begin position="191"/>
        <end position="259"/>
    </location>
</feature>
<dbReference type="NCBIfam" id="TIGR02396">
    <property type="entry name" value="diverge_rpsU"/>
    <property type="match status" value="1"/>
</dbReference>
<organism evidence="12 13">
    <name type="scientific">Penicillium cinerascens</name>
    <dbReference type="NCBI Taxonomy" id="70096"/>
    <lineage>
        <taxon>Eukaryota</taxon>
        <taxon>Fungi</taxon>
        <taxon>Dikarya</taxon>
        <taxon>Ascomycota</taxon>
        <taxon>Pezizomycotina</taxon>
        <taxon>Eurotiomycetes</taxon>
        <taxon>Eurotiomycetidae</taxon>
        <taxon>Eurotiales</taxon>
        <taxon>Aspergillaceae</taxon>
        <taxon>Penicillium</taxon>
    </lineage>
</organism>
<keyword evidence="4 8" id="KW-0831">Ubiquinone biosynthesis</keyword>
<comment type="pathway">
    <text evidence="2 8">Cofactor biosynthesis; ubiquinone biosynthesis.</text>
</comment>
<name>A0A9W9M5F4_9EURO</name>
<dbReference type="InterPro" id="IPR013718">
    <property type="entry name" value="COQ9_C"/>
</dbReference>
<evidence type="ECO:0000259" key="10">
    <source>
        <dbReference type="Pfam" id="PF08511"/>
    </source>
</evidence>
<dbReference type="AlphaFoldDB" id="A0A9W9M5F4"/>
<evidence type="ECO:0000256" key="1">
    <source>
        <dbReference type="ARBA" id="ARBA00004173"/>
    </source>
</evidence>
<evidence type="ECO:0000256" key="7">
    <source>
        <dbReference type="ARBA" id="ARBA00023128"/>
    </source>
</evidence>
<comment type="subcellular location">
    <subcellularLocation>
        <location evidence="1 8">Mitochondrion</location>
    </subcellularLocation>
</comment>
<evidence type="ECO:0000256" key="4">
    <source>
        <dbReference type="ARBA" id="ARBA00022688"/>
    </source>
</evidence>
<comment type="caution">
    <text evidence="12">The sequence shown here is derived from an EMBL/GenBank/DDBJ whole genome shotgun (WGS) entry which is preliminary data.</text>
</comment>
<proteinExistence type="inferred from homology"/>
<feature type="region of interest" description="Disordered" evidence="9">
    <location>
        <begin position="24"/>
        <end position="44"/>
    </location>
</feature>
<keyword evidence="5" id="KW-0809">Transit peptide</keyword>
<dbReference type="Gene3D" id="1.10.357.10">
    <property type="entry name" value="Tetracycline Repressor, domain 2"/>
    <property type="match status" value="1"/>
</dbReference>
<dbReference type="Proteomes" id="UP001150904">
    <property type="component" value="Unassembled WGS sequence"/>
</dbReference>
<dbReference type="GO" id="GO:0008289">
    <property type="term" value="F:lipid binding"/>
    <property type="evidence" value="ECO:0007669"/>
    <property type="project" value="UniProtKB-UniRule"/>
</dbReference>
<dbReference type="PANTHER" id="PTHR21427:SF19">
    <property type="entry name" value="UBIQUINONE BIOSYNTHESIS PROTEIN COQ9, MITOCHONDRIAL"/>
    <property type="match status" value="1"/>
</dbReference>
<evidence type="ECO:0000256" key="2">
    <source>
        <dbReference type="ARBA" id="ARBA00004749"/>
    </source>
</evidence>
<accession>A0A9W9M5F4</accession>
<sequence>MASLARTVPRRALISLQSLRTSSTRPVRQSLQSLQPLQSRTQPHHLHLQPQIRPYHSTLHPRLPDHEYNNSQIAILSAALPHIPEHGFSAEALALGARDAGFLDVSVQLFPRAEFDLVLFWLASRRGLLRAKVEEGALFRRVADKSGRDASSFSTEEKCRILVMERLKMNSDVKGQWQGALAQMSLLSNIPVSLTELHALSNDILSLSDDSAVDASWYSRRLALSAIYASAEVVMTRDPTPDLSETEAFVNRRFEDKEALKQKIEGVSQCVSFVGNTAVGVGRSWGLKI</sequence>
<dbReference type="EMBL" id="JAPQKR010000016">
    <property type="protein sequence ID" value="KAJ5190406.1"/>
    <property type="molecule type" value="Genomic_DNA"/>
</dbReference>
<feature type="compositionally biased region" description="Low complexity" evidence="9">
    <location>
        <begin position="28"/>
        <end position="41"/>
    </location>
</feature>
<evidence type="ECO:0000256" key="3">
    <source>
        <dbReference type="ARBA" id="ARBA00010766"/>
    </source>
</evidence>
<dbReference type="OrthoDB" id="619536at2759"/>
<dbReference type="RefSeq" id="XP_058303346.1">
    <property type="nucleotide sequence ID" value="XM_058456447.1"/>
</dbReference>
<dbReference type="GeneID" id="83183748"/>
<dbReference type="InterPro" id="IPR012762">
    <property type="entry name" value="Ubiq_biosynth_COQ9"/>
</dbReference>
<dbReference type="Pfam" id="PF21392">
    <property type="entry name" value="COQ9_N"/>
    <property type="match status" value="1"/>
</dbReference>
<feature type="domain" description="Ubiquinone biosynthesis protein COQ9 HTH" evidence="11">
    <location>
        <begin position="73"/>
        <end position="97"/>
    </location>
</feature>
<reference evidence="12" key="1">
    <citation type="submission" date="2022-12" db="EMBL/GenBank/DDBJ databases">
        <authorList>
            <person name="Petersen C."/>
        </authorList>
    </citation>
    <scope>NUCLEOTIDE SEQUENCE</scope>
    <source>
        <strain evidence="12">IBT 15544</strain>
    </source>
</reference>
<reference evidence="12" key="2">
    <citation type="journal article" date="2023" name="IMA Fungus">
        <title>Comparative genomic study of the Penicillium genus elucidates a diverse pangenome and 15 lateral gene transfer events.</title>
        <authorList>
            <person name="Petersen C."/>
            <person name="Sorensen T."/>
            <person name="Nielsen M.R."/>
            <person name="Sondergaard T.E."/>
            <person name="Sorensen J.L."/>
            <person name="Fitzpatrick D.A."/>
            <person name="Frisvad J.C."/>
            <person name="Nielsen K.L."/>
        </authorList>
    </citation>
    <scope>NUCLEOTIDE SEQUENCE</scope>
    <source>
        <strain evidence="12">IBT 15544</strain>
    </source>
</reference>
<dbReference type="PANTHER" id="PTHR21427">
    <property type="entry name" value="UBIQUINONE BIOSYNTHESIS PROTEIN COQ9, MITOCHONDRIAL"/>
    <property type="match status" value="1"/>
</dbReference>
<keyword evidence="13" id="KW-1185">Reference proteome</keyword>
<dbReference type="GO" id="GO:0005743">
    <property type="term" value="C:mitochondrial inner membrane"/>
    <property type="evidence" value="ECO:0007669"/>
    <property type="project" value="TreeGrafter"/>
</dbReference>
<evidence type="ECO:0000256" key="9">
    <source>
        <dbReference type="SAM" id="MobiDB-lite"/>
    </source>
</evidence>
<evidence type="ECO:0000259" key="11">
    <source>
        <dbReference type="Pfam" id="PF21392"/>
    </source>
</evidence>
<evidence type="ECO:0000256" key="8">
    <source>
        <dbReference type="RuleBase" id="RU366063"/>
    </source>
</evidence>
<keyword evidence="7 8" id="KW-0496">Mitochondrion</keyword>
<dbReference type="GO" id="GO:0006744">
    <property type="term" value="P:ubiquinone biosynthetic process"/>
    <property type="evidence" value="ECO:0007669"/>
    <property type="project" value="UniProtKB-UniRule"/>
</dbReference>
<evidence type="ECO:0000313" key="13">
    <source>
        <dbReference type="Proteomes" id="UP001150904"/>
    </source>
</evidence>